<dbReference type="PANTHER" id="PTHR43434">
    <property type="entry name" value="PHOSPHOGLYCOLATE PHOSPHATASE"/>
    <property type="match status" value="1"/>
</dbReference>
<evidence type="ECO:0000313" key="1">
    <source>
        <dbReference type="EMBL" id="HIU24118.1"/>
    </source>
</evidence>
<dbReference type="EMBL" id="DVMQ01000014">
    <property type="protein sequence ID" value="HIU24118.1"/>
    <property type="molecule type" value="Genomic_DNA"/>
</dbReference>
<dbReference type="SFLD" id="SFLDS00003">
    <property type="entry name" value="Haloacid_Dehalogenase"/>
    <property type="match status" value="1"/>
</dbReference>
<dbReference type="InterPro" id="IPR023198">
    <property type="entry name" value="PGP-like_dom2"/>
</dbReference>
<dbReference type="Gene3D" id="1.10.150.240">
    <property type="entry name" value="Putative phosphatase, domain 2"/>
    <property type="match status" value="1"/>
</dbReference>
<dbReference type="InterPro" id="IPR006439">
    <property type="entry name" value="HAD-SF_hydro_IA"/>
</dbReference>
<reference evidence="1" key="2">
    <citation type="journal article" date="2021" name="PeerJ">
        <title>Extensive microbial diversity within the chicken gut microbiome revealed by metagenomics and culture.</title>
        <authorList>
            <person name="Gilroy R."/>
            <person name="Ravi A."/>
            <person name="Getino M."/>
            <person name="Pursley I."/>
            <person name="Horton D.L."/>
            <person name="Alikhan N.F."/>
            <person name="Baker D."/>
            <person name="Gharbi K."/>
            <person name="Hall N."/>
            <person name="Watson M."/>
            <person name="Adriaenssens E.M."/>
            <person name="Foster-Nyarko E."/>
            <person name="Jarju S."/>
            <person name="Secka A."/>
            <person name="Antonio M."/>
            <person name="Oren A."/>
            <person name="Chaudhuri R.R."/>
            <person name="La Ragione R."/>
            <person name="Hildebrand F."/>
            <person name="Pallen M.J."/>
        </authorList>
    </citation>
    <scope>NUCLEOTIDE SEQUENCE</scope>
    <source>
        <strain evidence="1">ChiHjej12B11-29160</strain>
    </source>
</reference>
<reference evidence="1" key="1">
    <citation type="submission" date="2020-10" db="EMBL/GenBank/DDBJ databases">
        <authorList>
            <person name="Gilroy R."/>
        </authorList>
    </citation>
    <scope>NUCLEOTIDE SEQUENCE</scope>
    <source>
        <strain evidence="1">ChiHjej12B11-29160</strain>
    </source>
</reference>
<dbReference type="GO" id="GO:0008967">
    <property type="term" value="F:phosphoglycolate phosphatase activity"/>
    <property type="evidence" value="ECO:0007669"/>
    <property type="project" value="TreeGrafter"/>
</dbReference>
<dbReference type="InterPro" id="IPR036412">
    <property type="entry name" value="HAD-like_sf"/>
</dbReference>
<dbReference type="Proteomes" id="UP000824078">
    <property type="component" value="Unassembled WGS sequence"/>
</dbReference>
<dbReference type="SFLD" id="SFLDG01129">
    <property type="entry name" value="C1.5:_HAD__Beta-PGM__Phosphata"/>
    <property type="match status" value="1"/>
</dbReference>
<proteinExistence type="predicted"/>
<protein>
    <submittedName>
        <fullName evidence="1">HAD-IA family hydrolase</fullName>
    </submittedName>
</protein>
<dbReference type="Gene3D" id="3.40.50.1000">
    <property type="entry name" value="HAD superfamily/HAD-like"/>
    <property type="match status" value="1"/>
</dbReference>
<name>A0A9D1HWZ8_9ACTN</name>
<sequence>MGYTAAIFDMDGTILDTLEDLATSLDTALKQTGHKHTFSCRDVGSFFGSGAQVAVMRALATEAGLASTEEQLEAIGRSVGIQDLGLDEAEVERVRSAFAVYYRDHCNDHTQPYPGILGLLSALRQSKIVCAVVSNKMDPEVRRLADLHFPGLLDISVGERSDVRRKPAPDAVLRVAELLKIEPREAVYIGDSEIDLLTAQNANMPCIAVSWGFRSRAFLERHNASLIADNANELAELIFG</sequence>
<evidence type="ECO:0000313" key="2">
    <source>
        <dbReference type="Proteomes" id="UP000824078"/>
    </source>
</evidence>
<organism evidence="1 2">
    <name type="scientific">Candidatus Coprovicinus avistercoris</name>
    <dbReference type="NCBI Taxonomy" id="2840754"/>
    <lineage>
        <taxon>Bacteria</taxon>
        <taxon>Bacillati</taxon>
        <taxon>Actinomycetota</taxon>
        <taxon>Coriobacteriia</taxon>
        <taxon>Coriobacteriales</taxon>
        <taxon>Coriobacteriaceae</taxon>
        <taxon>Coriobacteriaceae incertae sedis</taxon>
        <taxon>Candidatus Coprovicinus</taxon>
    </lineage>
</organism>
<dbReference type="NCBIfam" id="TIGR01549">
    <property type="entry name" value="HAD-SF-IA-v1"/>
    <property type="match status" value="1"/>
</dbReference>
<comment type="caution">
    <text evidence="1">The sequence shown here is derived from an EMBL/GenBank/DDBJ whole genome shotgun (WGS) entry which is preliminary data.</text>
</comment>
<dbReference type="SUPFAM" id="SSF56784">
    <property type="entry name" value="HAD-like"/>
    <property type="match status" value="1"/>
</dbReference>
<keyword evidence="1" id="KW-0378">Hydrolase</keyword>
<accession>A0A9D1HWZ8</accession>
<dbReference type="InterPro" id="IPR041492">
    <property type="entry name" value="HAD_2"/>
</dbReference>
<dbReference type="PANTHER" id="PTHR43434:SF1">
    <property type="entry name" value="PHOSPHOGLYCOLATE PHOSPHATASE"/>
    <property type="match status" value="1"/>
</dbReference>
<dbReference type="AlphaFoldDB" id="A0A9D1HWZ8"/>
<gene>
    <name evidence="1" type="ORF">IAD17_04285</name>
</gene>
<dbReference type="InterPro" id="IPR023214">
    <property type="entry name" value="HAD_sf"/>
</dbReference>
<dbReference type="NCBIfam" id="TIGR01509">
    <property type="entry name" value="HAD-SF-IA-v3"/>
    <property type="match status" value="1"/>
</dbReference>
<dbReference type="GO" id="GO:0005829">
    <property type="term" value="C:cytosol"/>
    <property type="evidence" value="ECO:0007669"/>
    <property type="project" value="TreeGrafter"/>
</dbReference>
<dbReference type="InterPro" id="IPR050155">
    <property type="entry name" value="HAD-like_hydrolase_sf"/>
</dbReference>
<dbReference type="GO" id="GO:0006281">
    <property type="term" value="P:DNA repair"/>
    <property type="evidence" value="ECO:0007669"/>
    <property type="project" value="TreeGrafter"/>
</dbReference>
<dbReference type="Pfam" id="PF13419">
    <property type="entry name" value="HAD_2"/>
    <property type="match status" value="1"/>
</dbReference>